<reference evidence="4" key="1">
    <citation type="submission" date="2023-07" db="EMBL/GenBank/DDBJ databases">
        <title>Defluviimonas sediminis sp. nov., isolated from mangrove sediment.</title>
        <authorList>
            <person name="Liu L."/>
            <person name="Li J."/>
            <person name="Huang Y."/>
            <person name="Pan J."/>
            <person name="Li M."/>
        </authorList>
    </citation>
    <scope>NUCLEOTIDE SEQUENCE [LARGE SCALE GENOMIC DNA]</scope>
    <source>
        <strain evidence="4">FT324</strain>
    </source>
</reference>
<sequence>MKKSQILAAAAVFAASSASAATVTIESVEGAWTSATAVNGAYSSKITGLGTSELGWGIPFYKGGAQSGYDFVATTPPAATLSEGTSFVLGTFTHNNFVIQGGTSIASAVLELTFNLSIDGVMHSFAQAYDFLHWETPNLDKVCANGAANGSGVNSKGCADRVQAVNNPALSPSFIADGIEYIIEISSFVGFGTDNSGIPTFWTRETYANSAQLTATYHTVAAVPLPPAGLALLAGLGGLALLRRRRKIA</sequence>
<keyword evidence="1" id="KW-0472">Membrane</keyword>
<comment type="caution">
    <text evidence="3">The sequence shown here is derived from an EMBL/GenBank/DDBJ whole genome shotgun (WGS) entry which is preliminary data.</text>
</comment>
<keyword evidence="4" id="KW-1185">Reference proteome</keyword>
<gene>
    <name evidence="3" type="ORF">N5I32_15635</name>
</gene>
<dbReference type="InterPro" id="IPR047995">
    <property type="entry name" value="Choice_anch_K"/>
</dbReference>
<feature type="chain" id="PRO_5046391492" evidence="2">
    <location>
        <begin position="21"/>
        <end position="249"/>
    </location>
</feature>
<feature type="signal peptide" evidence="2">
    <location>
        <begin position="1"/>
        <end position="20"/>
    </location>
</feature>
<evidence type="ECO:0000313" key="3">
    <source>
        <dbReference type="EMBL" id="MCT8330950.1"/>
    </source>
</evidence>
<evidence type="ECO:0000313" key="4">
    <source>
        <dbReference type="Proteomes" id="UP001205601"/>
    </source>
</evidence>
<dbReference type="NCBIfam" id="NF038125">
    <property type="entry name" value="PEP_CTERM_THxN"/>
    <property type="match status" value="1"/>
</dbReference>
<accession>A0ABT2NTW9</accession>
<keyword evidence="1" id="KW-1133">Transmembrane helix</keyword>
<evidence type="ECO:0000256" key="2">
    <source>
        <dbReference type="SAM" id="SignalP"/>
    </source>
</evidence>
<dbReference type="Proteomes" id="UP001205601">
    <property type="component" value="Unassembled WGS sequence"/>
</dbReference>
<proteinExistence type="predicted"/>
<evidence type="ECO:0000256" key="1">
    <source>
        <dbReference type="SAM" id="Phobius"/>
    </source>
</evidence>
<dbReference type="NCBIfam" id="NF038131">
    <property type="entry name" value="choice_anch_K"/>
    <property type="match status" value="1"/>
</dbReference>
<keyword evidence="1" id="KW-0812">Transmembrane</keyword>
<name>A0ABT2NTW9_9RHOB</name>
<protein>
    <submittedName>
        <fullName evidence="3">THxN family PEP-CTERM protein</fullName>
    </submittedName>
</protein>
<keyword evidence="2" id="KW-0732">Signal</keyword>
<organism evidence="3 4">
    <name type="scientific">Albidovulum sediminis</name>
    <dbReference type="NCBI Taxonomy" id="3066345"/>
    <lineage>
        <taxon>Bacteria</taxon>
        <taxon>Pseudomonadati</taxon>
        <taxon>Pseudomonadota</taxon>
        <taxon>Alphaproteobacteria</taxon>
        <taxon>Rhodobacterales</taxon>
        <taxon>Paracoccaceae</taxon>
        <taxon>Albidovulum</taxon>
    </lineage>
</organism>
<feature type="transmembrane region" description="Helical" evidence="1">
    <location>
        <begin position="221"/>
        <end position="242"/>
    </location>
</feature>
<dbReference type="RefSeq" id="WP_261496847.1">
    <property type="nucleotide sequence ID" value="NZ_JAOCQF010000003.1"/>
</dbReference>
<dbReference type="EMBL" id="JAOCQF010000003">
    <property type="protein sequence ID" value="MCT8330950.1"/>
    <property type="molecule type" value="Genomic_DNA"/>
</dbReference>